<sequence length="181" mass="20410">MRFIKLFFLSVLCFGILIFLISLLLPSKAIVERSGVIDAPLSTVYAEINNLNTWPEWNPWTAPGVAQKIEFSNPPAGQGAFYTWSGMQQDKPVSGKVLIRESTPQKGVYYNMEFNTMKPVVAAFELKPSVDGKGTAIQWRLETKLGMLPWWKLRGFLSDRLTGPLLEDGLTKLKNICEQKK</sequence>
<proteinExistence type="predicted"/>
<gene>
    <name evidence="1" type="ORF">MYF79_25240</name>
</gene>
<dbReference type="RefSeq" id="WP_247810646.1">
    <property type="nucleotide sequence ID" value="NZ_CP095855.1"/>
</dbReference>
<dbReference type="InterPro" id="IPR023393">
    <property type="entry name" value="START-like_dom_sf"/>
</dbReference>
<dbReference type="SUPFAM" id="SSF55961">
    <property type="entry name" value="Bet v1-like"/>
    <property type="match status" value="1"/>
</dbReference>
<protein>
    <submittedName>
        <fullName evidence="1">SRPBCC family protein</fullName>
    </submittedName>
</protein>
<name>A0ABY4I0P1_CHIFI</name>
<organism evidence="1 2">
    <name type="scientific">Chitinophaga filiformis</name>
    <name type="common">Myxococcus filiformis</name>
    <name type="synonym">Flexibacter filiformis</name>
    <dbReference type="NCBI Taxonomy" id="104663"/>
    <lineage>
        <taxon>Bacteria</taxon>
        <taxon>Pseudomonadati</taxon>
        <taxon>Bacteroidota</taxon>
        <taxon>Chitinophagia</taxon>
        <taxon>Chitinophagales</taxon>
        <taxon>Chitinophagaceae</taxon>
        <taxon>Chitinophaga</taxon>
    </lineage>
</organism>
<reference evidence="1 2" key="1">
    <citation type="submission" date="2022-04" db="EMBL/GenBank/DDBJ databases">
        <title>The arsenic-methylating capacity of Chitinophaga filiformis YT5 during chitin decomposition.</title>
        <authorList>
            <person name="Chen G."/>
            <person name="Liang Y."/>
        </authorList>
    </citation>
    <scope>NUCLEOTIDE SEQUENCE [LARGE SCALE GENOMIC DNA]</scope>
    <source>
        <strain evidence="1 2">YT5</strain>
    </source>
</reference>
<accession>A0ABY4I0P1</accession>
<keyword evidence="2" id="KW-1185">Reference proteome</keyword>
<dbReference type="InterPro" id="IPR019587">
    <property type="entry name" value="Polyketide_cyclase/dehydratase"/>
</dbReference>
<dbReference type="Pfam" id="PF10604">
    <property type="entry name" value="Polyketide_cyc2"/>
    <property type="match status" value="1"/>
</dbReference>
<evidence type="ECO:0000313" key="2">
    <source>
        <dbReference type="Proteomes" id="UP000830198"/>
    </source>
</evidence>
<evidence type="ECO:0000313" key="1">
    <source>
        <dbReference type="EMBL" id="UPK68266.1"/>
    </source>
</evidence>
<dbReference type="Proteomes" id="UP000830198">
    <property type="component" value="Chromosome"/>
</dbReference>
<dbReference type="EMBL" id="CP095855">
    <property type="protein sequence ID" value="UPK68266.1"/>
    <property type="molecule type" value="Genomic_DNA"/>
</dbReference>
<dbReference type="Gene3D" id="3.30.530.20">
    <property type="match status" value="1"/>
</dbReference>